<comment type="cofactor">
    <cofactor evidence="1">
        <name>Zn(2+)</name>
        <dbReference type="ChEBI" id="CHEBI:29105"/>
    </cofactor>
</comment>
<evidence type="ECO:0000256" key="5">
    <source>
        <dbReference type="ARBA" id="ARBA00022801"/>
    </source>
</evidence>
<dbReference type="InterPro" id="IPR036237">
    <property type="entry name" value="Xyl_isomerase-like_sf"/>
</dbReference>
<feature type="domain" description="Xylose isomerase-like TIM barrel" evidence="9">
    <location>
        <begin position="288"/>
        <end position="560"/>
    </location>
</feature>
<dbReference type="PANTHER" id="PTHR21445:SF0">
    <property type="entry name" value="APURINIC-APYRIMIDINIC ENDONUCLEASE"/>
    <property type="match status" value="1"/>
</dbReference>
<dbReference type="GO" id="GO:0008270">
    <property type="term" value="F:zinc ion binding"/>
    <property type="evidence" value="ECO:0007669"/>
    <property type="project" value="InterPro"/>
</dbReference>
<evidence type="ECO:0000313" key="11">
    <source>
        <dbReference type="Proteomes" id="UP000030665"/>
    </source>
</evidence>
<dbReference type="GO" id="GO:0003906">
    <property type="term" value="F:DNA-(apurinic or apyrimidinic site) endonuclease activity"/>
    <property type="evidence" value="ECO:0007669"/>
    <property type="project" value="TreeGrafter"/>
</dbReference>
<feature type="region of interest" description="Disordered" evidence="8">
    <location>
        <begin position="91"/>
        <end position="116"/>
    </location>
</feature>
<evidence type="ECO:0000256" key="6">
    <source>
        <dbReference type="ARBA" id="ARBA00022833"/>
    </source>
</evidence>
<dbReference type="PROSITE" id="PS00731">
    <property type="entry name" value="AP_NUCLEASE_F2_3"/>
    <property type="match status" value="1"/>
</dbReference>
<name>A0A077ZAQ1_TRITR</name>
<comment type="similarity">
    <text evidence="2">Belongs to the AP endonuclease 2 family.</text>
</comment>
<evidence type="ECO:0000256" key="4">
    <source>
        <dbReference type="ARBA" id="ARBA00022763"/>
    </source>
</evidence>
<gene>
    <name evidence="10" type="ORF">TTRE_0000564701</name>
</gene>
<keyword evidence="5" id="KW-0378">Hydrolase</keyword>
<dbReference type="GO" id="GO:0008081">
    <property type="term" value="F:phosphoric diester hydrolase activity"/>
    <property type="evidence" value="ECO:0007669"/>
    <property type="project" value="TreeGrafter"/>
</dbReference>
<dbReference type="InterPro" id="IPR013022">
    <property type="entry name" value="Xyl_isomerase-like_TIM-brl"/>
</dbReference>
<evidence type="ECO:0000256" key="1">
    <source>
        <dbReference type="ARBA" id="ARBA00001947"/>
    </source>
</evidence>
<dbReference type="SUPFAM" id="SSF51658">
    <property type="entry name" value="Xylose isomerase-like"/>
    <property type="match status" value="1"/>
</dbReference>
<proteinExistence type="inferred from homology"/>
<keyword evidence="3" id="KW-0479">Metal-binding</keyword>
<dbReference type="NCBIfam" id="TIGR00587">
    <property type="entry name" value="nfo"/>
    <property type="match status" value="1"/>
</dbReference>
<dbReference type="PANTHER" id="PTHR21445">
    <property type="entry name" value="ENDONUCLEASE IV ENDODEOXYRIBONUCLEASE IV"/>
    <property type="match status" value="1"/>
</dbReference>
<evidence type="ECO:0000256" key="8">
    <source>
        <dbReference type="SAM" id="MobiDB-lite"/>
    </source>
</evidence>
<reference evidence="10" key="1">
    <citation type="submission" date="2014-01" db="EMBL/GenBank/DDBJ databases">
        <authorList>
            <person name="Aslett M."/>
        </authorList>
    </citation>
    <scope>NUCLEOTIDE SEQUENCE</scope>
</reference>
<dbReference type="GO" id="GO:0003677">
    <property type="term" value="F:DNA binding"/>
    <property type="evidence" value="ECO:0007669"/>
    <property type="project" value="InterPro"/>
</dbReference>
<keyword evidence="4" id="KW-0227">DNA damage</keyword>
<dbReference type="SMART" id="SM00518">
    <property type="entry name" value="AP2Ec"/>
    <property type="match status" value="1"/>
</dbReference>
<organism evidence="10 11">
    <name type="scientific">Trichuris trichiura</name>
    <name type="common">Whipworm</name>
    <name type="synonym">Trichocephalus trichiurus</name>
    <dbReference type="NCBI Taxonomy" id="36087"/>
    <lineage>
        <taxon>Eukaryota</taxon>
        <taxon>Metazoa</taxon>
        <taxon>Ecdysozoa</taxon>
        <taxon>Nematoda</taxon>
        <taxon>Enoplea</taxon>
        <taxon>Dorylaimia</taxon>
        <taxon>Trichinellida</taxon>
        <taxon>Trichuridae</taxon>
        <taxon>Trichuris</taxon>
    </lineage>
</organism>
<dbReference type="FunFam" id="3.20.20.150:FF:000001">
    <property type="entry name" value="Probable endonuclease 4"/>
    <property type="match status" value="1"/>
</dbReference>
<evidence type="ECO:0000256" key="7">
    <source>
        <dbReference type="ARBA" id="ARBA00023204"/>
    </source>
</evidence>
<keyword evidence="7" id="KW-0234">DNA repair</keyword>
<evidence type="ECO:0000259" key="9">
    <source>
        <dbReference type="Pfam" id="PF01261"/>
    </source>
</evidence>
<dbReference type="HAMAP" id="MF_00152">
    <property type="entry name" value="Nfo"/>
    <property type="match status" value="1"/>
</dbReference>
<dbReference type="GO" id="GO:0005634">
    <property type="term" value="C:nucleus"/>
    <property type="evidence" value="ECO:0007669"/>
    <property type="project" value="TreeGrafter"/>
</dbReference>
<keyword evidence="10" id="KW-0456">Lyase</keyword>
<keyword evidence="6" id="KW-0862">Zinc</keyword>
<dbReference type="CDD" id="cd00019">
    <property type="entry name" value="AP2Ec"/>
    <property type="match status" value="1"/>
</dbReference>
<dbReference type="AlphaFoldDB" id="A0A077ZAQ1"/>
<evidence type="ECO:0000256" key="2">
    <source>
        <dbReference type="ARBA" id="ARBA00005340"/>
    </source>
</evidence>
<keyword evidence="11" id="KW-1185">Reference proteome</keyword>
<evidence type="ECO:0000256" key="3">
    <source>
        <dbReference type="ARBA" id="ARBA00022723"/>
    </source>
</evidence>
<dbReference type="Gene3D" id="3.20.20.150">
    <property type="entry name" value="Divalent-metal-dependent TIM barrel enzymes"/>
    <property type="match status" value="1"/>
</dbReference>
<dbReference type="GO" id="GO:0016829">
    <property type="term" value="F:lyase activity"/>
    <property type="evidence" value="ECO:0007669"/>
    <property type="project" value="UniProtKB-KW"/>
</dbReference>
<dbReference type="STRING" id="36087.A0A077ZAQ1"/>
<dbReference type="EMBL" id="HG806151">
    <property type="protein sequence ID" value="CDW57356.1"/>
    <property type="molecule type" value="Genomic_DNA"/>
</dbReference>
<reference evidence="10" key="2">
    <citation type="submission" date="2014-03" db="EMBL/GenBank/DDBJ databases">
        <title>The whipworm genome and dual-species transcriptomics of an intimate host-pathogen interaction.</title>
        <authorList>
            <person name="Foth B.J."/>
            <person name="Tsai I.J."/>
            <person name="Reid A.J."/>
            <person name="Bancroft A.J."/>
            <person name="Nichol S."/>
            <person name="Tracey A."/>
            <person name="Holroyd N."/>
            <person name="Cotton J.A."/>
            <person name="Stanley E.J."/>
            <person name="Zarowiecki M."/>
            <person name="Liu J.Z."/>
            <person name="Huckvale T."/>
            <person name="Cooper P.J."/>
            <person name="Grencis R.K."/>
            <person name="Berriman M."/>
        </authorList>
    </citation>
    <scope>NUCLEOTIDE SEQUENCE [LARGE SCALE GENOMIC DNA]</scope>
</reference>
<dbReference type="PROSITE" id="PS51432">
    <property type="entry name" value="AP_NUCLEASE_F2_4"/>
    <property type="match status" value="1"/>
</dbReference>
<dbReference type="Pfam" id="PF01261">
    <property type="entry name" value="AP_endonuc_2"/>
    <property type="match status" value="1"/>
</dbReference>
<dbReference type="GO" id="GO:0006284">
    <property type="term" value="P:base-excision repair"/>
    <property type="evidence" value="ECO:0007669"/>
    <property type="project" value="TreeGrafter"/>
</dbReference>
<sequence>MIRRRRTAASPEMIAKVKKGKKEASKNSDDLEIVWCRTDQYEVGKDKTINSSEHNGAKVEPILIKRVGQNLRTESASRPILQIERKEMTTDRDASAVAKKSKQISKTIRGTAKAKSKRHRKDFADEIITEVIEAVHANKSVPSNSHASMGVATFEASANEDHVAAVAQKENNDAAVDEVETAKVVDEIRAPSPEMVNEVPVAEGSLETNKILKLINLAVDPGFIEYKMTEPWLKLASKAVSEKALLRMHGSKKLVGGHMTSKGVLKDISQVLTIQLDRVLGGLNKVPERAAATGCRAFGVFLRSNFTWKLSTLDEKVARGFRDGCQQYGYKSGQILPHGSYLLNPGSTNPDVYDKTKTTLLYELKLCERLGLNLYVFHPGSTCGLITTEECCKRIAGVLNMVIKQTSSVTICNESNFFQTVCSKISVLENMAGQGNTVGRTFEELKLIIDDIEDKSRIGVCLDTCHIFDSGYNIKDPKEYTKVMEKFDSIIGFSFLKAVHLNDSKGKCGCHKDRHEVIGSGTMGTEVFKTLMHDARFDSIPMILETPATSYEKEIELLYEML</sequence>
<dbReference type="GO" id="GO:0005739">
    <property type="term" value="C:mitochondrion"/>
    <property type="evidence" value="ECO:0007669"/>
    <property type="project" value="TreeGrafter"/>
</dbReference>
<accession>A0A077ZAQ1</accession>
<dbReference type="OrthoDB" id="7663182at2759"/>
<protein>
    <submittedName>
        <fullName evidence="10">DNA (Apurinic or apyrimidinic site) lyase</fullName>
    </submittedName>
</protein>
<dbReference type="InterPro" id="IPR001719">
    <property type="entry name" value="AP_endonuc_2"/>
</dbReference>
<dbReference type="Proteomes" id="UP000030665">
    <property type="component" value="Unassembled WGS sequence"/>
</dbReference>
<dbReference type="PROSITE" id="PS00730">
    <property type="entry name" value="AP_NUCLEASE_F2_2"/>
    <property type="match status" value="1"/>
</dbReference>
<dbReference type="PROSITE" id="PS00729">
    <property type="entry name" value="AP_NUCLEASE_F2_1"/>
    <property type="match status" value="1"/>
</dbReference>
<evidence type="ECO:0000313" key="10">
    <source>
        <dbReference type="EMBL" id="CDW57356.1"/>
    </source>
</evidence>
<dbReference type="InterPro" id="IPR018246">
    <property type="entry name" value="AP_endonuc_F2_Zn_BS"/>
</dbReference>
<feature type="region of interest" description="Disordered" evidence="8">
    <location>
        <begin position="1"/>
        <end position="27"/>
    </location>
</feature>